<proteinExistence type="predicted"/>
<reference evidence="1 2" key="1">
    <citation type="submission" date="2015-01" db="EMBL/GenBank/DDBJ databases">
        <title>Genome of Sphingomonas taxi strain 30a.</title>
        <authorList>
            <person name="Eevers N."/>
            <person name="Van Hamme J."/>
            <person name="Bottos E."/>
            <person name="Weyens N."/>
            <person name="Vangronsveld J."/>
        </authorList>
    </citation>
    <scope>NUCLEOTIDE SEQUENCE [LARGE SCALE GENOMIC DNA]</scope>
    <source>
        <strain evidence="1 2">30a</strain>
    </source>
</reference>
<accession>A0A0D1KN27</accession>
<protein>
    <submittedName>
        <fullName evidence="1">Uncharacterized protein</fullName>
    </submittedName>
</protein>
<evidence type="ECO:0000313" key="2">
    <source>
        <dbReference type="Proteomes" id="UP000033203"/>
    </source>
</evidence>
<evidence type="ECO:0000313" key="1">
    <source>
        <dbReference type="EMBL" id="KIU25899.1"/>
    </source>
</evidence>
<dbReference type="EMBL" id="JXTP01000093">
    <property type="protein sequence ID" value="KIU25899.1"/>
    <property type="molecule type" value="Genomic_DNA"/>
</dbReference>
<comment type="caution">
    <text evidence="1">The sequence shown here is derived from an EMBL/GenBank/DDBJ whole genome shotgun (WGS) entry which is preliminary data.</text>
</comment>
<sequence length="107" mass="12084">MNYPYILANYLRQRENMMSGSDEEAMERHRDEHIASALGVSVITLANYPFIVTKTPVTTAWREDGVIYGWRIVWDKEAPPGIDVNGTADSLWSDIPAALEEPDEDEA</sequence>
<name>A0A0D1KN27_9SPHN</name>
<dbReference type="PATRIC" id="fig|1549858.7.peg.3040"/>
<dbReference type="AlphaFoldDB" id="A0A0D1KN27"/>
<dbReference type="Proteomes" id="UP000033203">
    <property type="component" value="Unassembled WGS sequence"/>
</dbReference>
<organism evidence="1 2">
    <name type="scientific">Sphingomonas melonis</name>
    <dbReference type="NCBI Taxonomy" id="152682"/>
    <lineage>
        <taxon>Bacteria</taxon>
        <taxon>Pseudomonadati</taxon>
        <taxon>Pseudomonadota</taxon>
        <taxon>Alphaproteobacteria</taxon>
        <taxon>Sphingomonadales</taxon>
        <taxon>Sphingomonadaceae</taxon>
        <taxon>Sphingomonas</taxon>
    </lineage>
</organism>
<gene>
    <name evidence="1" type="ORF">SR41_17580</name>
</gene>